<evidence type="ECO:0000256" key="5">
    <source>
        <dbReference type="ARBA" id="ARBA00023077"/>
    </source>
</evidence>
<keyword evidence="6 8" id="KW-0472">Membrane</keyword>
<keyword evidence="10" id="KW-0732">Signal</keyword>
<name>A0A5B3H273_9BACT</name>
<evidence type="ECO:0000256" key="4">
    <source>
        <dbReference type="ARBA" id="ARBA00022692"/>
    </source>
</evidence>
<dbReference type="InterPro" id="IPR037066">
    <property type="entry name" value="Plug_dom_sf"/>
</dbReference>
<keyword evidence="3 8" id="KW-1134">Transmembrane beta strand</keyword>
<evidence type="ECO:0000256" key="8">
    <source>
        <dbReference type="PROSITE-ProRule" id="PRU01360"/>
    </source>
</evidence>
<dbReference type="SUPFAM" id="SSF49464">
    <property type="entry name" value="Carboxypeptidase regulatory domain-like"/>
    <property type="match status" value="1"/>
</dbReference>
<keyword evidence="4 8" id="KW-0812">Transmembrane</keyword>
<evidence type="ECO:0000313" key="14">
    <source>
        <dbReference type="Proteomes" id="UP000322940"/>
    </source>
</evidence>
<dbReference type="Pfam" id="PF13715">
    <property type="entry name" value="CarbopepD_reg_2"/>
    <property type="match status" value="1"/>
</dbReference>
<dbReference type="InterPro" id="IPR023996">
    <property type="entry name" value="TonB-dep_OMP_SusC/RagA"/>
</dbReference>
<organism evidence="13 14">
    <name type="scientific">Alistipes onderdonkii</name>
    <dbReference type="NCBI Taxonomy" id="328813"/>
    <lineage>
        <taxon>Bacteria</taxon>
        <taxon>Pseudomonadati</taxon>
        <taxon>Bacteroidota</taxon>
        <taxon>Bacteroidia</taxon>
        <taxon>Bacteroidales</taxon>
        <taxon>Rikenellaceae</taxon>
        <taxon>Alistipes</taxon>
    </lineage>
</organism>
<evidence type="ECO:0000256" key="2">
    <source>
        <dbReference type="ARBA" id="ARBA00022448"/>
    </source>
</evidence>
<evidence type="ECO:0000313" key="13">
    <source>
        <dbReference type="EMBL" id="KAA2379652.1"/>
    </source>
</evidence>
<evidence type="ECO:0000256" key="7">
    <source>
        <dbReference type="ARBA" id="ARBA00023237"/>
    </source>
</evidence>
<gene>
    <name evidence="13" type="ORF">F2Y10_05705</name>
</gene>
<evidence type="ECO:0000256" key="9">
    <source>
        <dbReference type="RuleBase" id="RU003357"/>
    </source>
</evidence>
<feature type="chain" id="PRO_5024343289" evidence="10">
    <location>
        <begin position="34"/>
        <end position="1064"/>
    </location>
</feature>
<dbReference type="InterPro" id="IPR012910">
    <property type="entry name" value="Plug_dom"/>
</dbReference>
<accession>A0A5B3H273</accession>
<dbReference type="OrthoDB" id="1108421at2"/>
<evidence type="ECO:0000256" key="6">
    <source>
        <dbReference type="ARBA" id="ARBA00023136"/>
    </source>
</evidence>
<dbReference type="AlphaFoldDB" id="A0A5B3H273"/>
<evidence type="ECO:0000259" key="11">
    <source>
        <dbReference type="Pfam" id="PF00593"/>
    </source>
</evidence>
<keyword evidence="2 8" id="KW-0813">Transport</keyword>
<proteinExistence type="inferred from homology"/>
<dbReference type="EMBL" id="VVXH01000004">
    <property type="protein sequence ID" value="KAA2379652.1"/>
    <property type="molecule type" value="Genomic_DNA"/>
</dbReference>
<dbReference type="Gene3D" id="2.170.130.10">
    <property type="entry name" value="TonB-dependent receptor, plug domain"/>
    <property type="match status" value="1"/>
</dbReference>
<dbReference type="GO" id="GO:0009279">
    <property type="term" value="C:cell outer membrane"/>
    <property type="evidence" value="ECO:0007669"/>
    <property type="project" value="UniProtKB-SubCell"/>
</dbReference>
<keyword evidence="13" id="KW-0675">Receptor</keyword>
<reference evidence="13 14" key="1">
    <citation type="journal article" date="2019" name="Nat. Med.">
        <title>A library of human gut bacterial isolates paired with longitudinal multiomics data enables mechanistic microbiome research.</title>
        <authorList>
            <person name="Poyet M."/>
            <person name="Groussin M."/>
            <person name="Gibbons S.M."/>
            <person name="Avila-Pacheco J."/>
            <person name="Jiang X."/>
            <person name="Kearney S.M."/>
            <person name="Perrotta A.R."/>
            <person name="Berdy B."/>
            <person name="Zhao S."/>
            <person name="Lieberman T.D."/>
            <person name="Swanson P.K."/>
            <person name="Smith M."/>
            <person name="Roesemann S."/>
            <person name="Alexander J.E."/>
            <person name="Rich S.A."/>
            <person name="Livny J."/>
            <person name="Vlamakis H."/>
            <person name="Clish C."/>
            <person name="Bullock K."/>
            <person name="Deik A."/>
            <person name="Scott J."/>
            <person name="Pierce K.A."/>
            <person name="Xavier R.J."/>
            <person name="Alm E.J."/>
        </authorList>
    </citation>
    <scope>NUCLEOTIDE SEQUENCE [LARGE SCALE GENOMIC DNA]</scope>
    <source>
        <strain evidence="13 14">BIOML-A266</strain>
    </source>
</reference>
<feature type="domain" description="TonB-dependent receptor plug" evidence="12">
    <location>
        <begin position="127"/>
        <end position="230"/>
    </location>
</feature>
<dbReference type="InterPro" id="IPR036942">
    <property type="entry name" value="Beta-barrel_TonB_sf"/>
</dbReference>
<dbReference type="Pfam" id="PF07715">
    <property type="entry name" value="Plug"/>
    <property type="match status" value="1"/>
</dbReference>
<dbReference type="Gene3D" id="2.40.170.20">
    <property type="entry name" value="TonB-dependent receptor, beta-barrel domain"/>
    <property type="match status" value="1"/>
</dbReference>
<dbReference type="PROSITE" id="PS52016">
    <property type="entry name" value="TONB_DEPENDENT_REC_3"/>
    <property type="match status" value="1"/>
</dbReference>
<feature type="signal peptide" evidence="10">
    <location>
        <begin position="1"/>
        <end position="33"/>
    </location>
</feature>
<comment type="caution">
    <text evidence="13">The sequence shown here is derived from an EMBL/GenBank/DDBJ whole genome shotgun (WGS) entry which is preliminary data.</text>
</comment>
<comment type="similarity">
    <text evidence="8 9">Belongs to the TonB-dependent receptor family.</text>
</comment>
<keyword evidence="5 9" id="KW-0798">TonB box</keyword>
<dbReference type="RefSeq" id="WP_130064814.1">
    <property type="nucleotide sequence ID" value="NZ_DAWEOI010000021.1"/>
</dbReference>
<evidence type="ECO:0000259" key="12">
    <source>
        <dbReference type="Pfam" id="PF07715"/>
    </source>
</evidence>
<comment type="subcellular location">
    <subcellularLocation>
        <location evidence="1 8">Cell outer membrane</location>
        <topology evidence="1 8">Multi-pass membrane protein</topology>
    </subcellularLocation>
</comment>
<evidence type="ECO:0000256" key="1">
    <source>
        <dbReference type="ARBA" id="ARBA00004571"/>
    </source>
</evidence>
<sequence>MKMNLTTSEKNRGIVRFLLMSMLLCLLIHPAQAQDRVTVTGRLTDTSHAPLIGASVIEQGTTNGVTTDTEGNYQISVSGNATLGFSFIGYKPQSVAVLNRTVIDVTLEEDATMIGEVVAIGYGSQRKEDLSMAVTTVKLDEAAKSRASNLATILQGRMPGVTVQQTGDPMKPASFTIRGRGSKGNDDDPTSGDGVLVVVDGVPNAPYMMEDVETITVLKDAASAAIYGASVGSSGVILITTKKAQSGKLRVDVNVSLGFEKVTNLPKMLTAEQYNEVWAKTVEKNPGSQLPSASNPEVYPWGNVTRTDWLDEIFQTGFTQHYAATISGGSEKVQSIFSVSYDKKDGVLLNTYSESFNGKLQTDFKLTNWLKISERASFVVSNGQGNVDTSHQGPIMGAIWYPRAASVYEMNEDGTYARDEKGNRYYGGTSPEWADVNGTPMLYNPVAYLERMHRKYPEHKIFSTTSIEIKPISSLTIKSDFTVDLRNKESDEFYPTMTEKGLRRDINYREQFFDRDNHWLSETIATYAQVFGRHHISAMAGFTADFKRLHSREVYSRGYPDNDINSSIWDQANDWTSNTPKESKYEQTMVSFLARLGYSFDDRYFLVGSVRRDASSKLPTSKNYDWFPSVSGSWKLSSEKFFQNAGLDKVFDLVKFRAGWGRIGNVDLYPNNVATVELLNYQYPIIFGQNLDQLLQGTYLNTIPNYSARWETTEQTSAGLDLTMFKNKLNISVDYYHKVTKDLIDYIPTPEQIGVADPPMGNMGNVLNKGWEFSVNYNGSAAQGKLTYNVWGNFSTNKGYVREYGVRQGAVMHTSPNLNSNPILYSDAGQPWYSFMVYRTAGIFRSQDEINKYIYKNPETGEAKLLMPDAKVGDLIFIDTNNDGVINDDDKTFAGSYTPKNTFSFGGSLNWKGFDFSFFFQGVTGNKVYNGLKQMAMNGRNDYGNLISDVFNSWDFDPQGSKYPRLGLVTGSDTNGNYSKFSDIFLEDGDYLRLKNITLGYTLPKSVSRFVGMENGSLRVYMSVDNVCTITGYSGVDPEVGNYGIDRGVYPVSRFFNFGVNINF</sequence>
<dbReference type="InterPro" id="IPR008969">
    <property type="entry name" value="CarboxyPept-like_regulatory"/>
</dbReference>
<dbReference type="Gene3D" id="2.60.40.1120">
    <property type="entry name" value="Carboxypeptidase-like, regulatory domain"/>
    <property type="match status" value="1"/>
</dbReference>
<evidence type="ECO:0000256" key="3">
    <source>
        <dbReference type="ARBA" id="ARBA00022452"/>
    </source>
</evidence>
<dbReference type="Proteomes" id="UP000322940">
    <property type="component" value="Unassembled WGS sequence"/>
</dbReference>
<evidence type="ECO:0000256" key="10">
    <source>
        <dbReference type="SAM" id="SignalP"/>
    </source>
</evidence>
<dbReference type="Pfam" id="PF00593">
    <property type="entry name" value="TonB_dep_Rec_b-barrel"/>
    <property type="match status" value="1"/>
</dbReference>
<feature type="domain" description="TonB-dependent receptor-like beta-barrel" evidence="11">
    <location>
        <begin position="424"/>
        <end position="1027"/>
    </location>
</feature>
<dbReference type="InterPro" id="IPR039426">
    <property type="entry name" value="TonB-dep_rcpt-like"/>
</dbReference>
<dbReference type="NCBIfam" id="TIGR04056">
    <property type="entry name" value="OMP_RagA_SusC"/>
    <property type="match status" value="1"/>
</dbReference>
<protein>
    <submittedName>
        <fullName evidence="13">TonB-dependent receptor</fullName>
    </submittedName>
</protein>
<dbReference type="SUPFAM" id="SSF56935">
    <property type="entry name" value="Porins"/>
    <property type="match status" value="1"/>
</dbReference>
<dbReference type="InterPro" id="IPR000531">
    <property type="entry name" value="Beta-barrel_TonB"/>
</dbReference>
<keyword evidence="7 8" id="KW-0998">Cell outer membrane</keyword>